<evidence type="ECO:0000313" key="2">
    <source>
        <dbReference type="Proteomes" id="UP000024635"/>
    </source>
</evidence>
<protein>
    <submittedName>
        <fullName evidence="1">Uncharacterized protein</fullName>
    </submittedName>
</protein>
<gene>
    <name evidence="1" type="primary">Acey_s0360.g3436</name>
    <name evidence="1" type="ORF">Y032_0360g3436</name>
</gene>
<dbReference type="AlphaFoldDB" id="A0A016RVI7"/>
<dbReference type="EMBL" id="JARK01001696">
    <property type="protein sequence ID" value="EYB82405.1"/>
    <property type="molecule type" value="Genomic_DNA"/>
</dbReference>
<evidence type="ECO:0000313" key="1">
    <source>
        <dbReference type="EMBL" id="EYB82405.1"/>
    </source>
</evidence>
<sequence>MFCLEVKLNWEVVPRRFTSTLLQCLGYVWLKNGETIYFRTCWIYRVRNRHECPASQRTSNLRQWSGWPYPSLRRRTRVNHAHLD</sequence>
<accession>A0A016RVI7</accession>
<comment type="caution">
    <text evidence="1">The sequence shown here is derived from an EMBL/GenBank/DDBJ whole genome shotgun (WGS) entry which is preliminary data.</text>
</comment>
<name>A0A016RVI7_9BILA</name>
<proteinExistence type="predicted"/>
<organism evidence="1 2">
    <name type="scientific">Ancylostoma ceylanicum</name>
    <dbReference type="NCBI Taxonomy" id="53326"/>
    <lineage>
        <taxon>Eukaryota</taxon>
        <taxon>Metazoa</taxon>
        <taxon>Ecdysozoa</taxon>
        <taxon>Nematoda</taxon>
        <taxon>Chromadorea</taxon>
        <taxon>Rhabditida</taxon>
        <taxon>Rhabditina</taxon>
        <taxon>Rhabditomorpha</taxon>
        <taxon>Strongyloidea</taxon>
        <taxon>Ancylostomatidae</taxon>
        <taxon>Ancylostomatinae</taxon>
        <taxon>Ancylostoma</taxon>
    </lineage>
</organism>
<reference evidence="2" key="1">
    <citation type="journal article" date="2015" name="Nat. Genet.">
        <title>The genome and transcriptome of the zoonotic hookworm Ancylostoma ceylanicum identify infection-specific gene families.</title>
        <authorList>
            <person name="Schwarz E.M."/>
            <person name="Hu Y."/>
            <person name="Antoshechkin I."/>
            <person name="Miller M.M."/>
            <person name="Sternberg P.W."/>
            <person name="Aroian R.V."/>
        </authorList>
    </citation>
    <scope>NUCLEOTIDE SEQUENCE</scope>
    <source>
        <strain evidence="2">HY135</strain>
    </source>
</reference>
<dbReference type="Proteomes" id="UP000024635">
    <property type="component" value="Unassembled WGS sequence"/>
</dbReference>
<keyword evidence="2" id="KW-1185">Reference proteome</keyword>